<dbReference type="NCBIfam" id="NF003806">
    <property type="entry name" value="PRK05395.1-3"/>
    <property type="match status" value="1"/>
</dbReference>
<dbReference type="NCBIfam" id="NF003804">
    <property type="entry name" value="PRK05395.1-1"/>
    <property type="match status" value="1"/>
</dbReference>
<reference evidence="8 9" key="1">
    <citation type="submission" date="2022-08" db="EMBL/GenBank/DDBJ databases">
        <title>Bacterial and archaeal communities from various locations to study Microbial Dark Matter (Phase II).</title>
        <authorList>
            <person name="Stepanauskas R."/>
        </authorList>
    </citation>
    <scope>NUCLEOTIDE SEQUENCE [LARGE SCALE GENOMIC DNA]</scope>
    <source>
        <strain evidence="8 9">PD1</strain>
    </source>
</reference>
<dbReference type="EC" id="4.2.1.10" evidence="5 7"/>
<comment type="catalytic activity">
    <reaction evidence="1 7">
        <text>3-dehydroquinate = 3-dehydroshikimate + H2O</text>
        <dbReference type="Rhea" id="RHEA:21096"/>
        <dbReference type="ChEBI" id="CHEBI:15377"/>
        <dbReference type="ChEBI" id="CHEBI:16630"/>
        <dbReference type="ChEBI" id="CHEBI:32364"/>
        <dbReference type="EC" id="4.2.1.10"/>
    </reaction>
</comment>
<dbReference type="PANTHER" id="PTHR21272:SF3">
    <property type="entry name" value="CATABOLIC 3-DEHYDROQUINASE"/>
    <property type="match status" value="1"/>
</dbReference>
<dbReference type="HAMAP" id="MF_00169">
    <property type="entry name" value="AroQ"/>
    <property type="match status" value="1"/>
</dbReference>
<dbReference type="InterPro" id="IPR001874">
    <property type="entry name" value="DHquinase_II"/>
</dbReference>
<dbReference type="NCBIfam" id="NF003805">
    <property type="entry name" value="PRK05395.1-2"/>
    <property type="match status" value="1"/>
</dbReference>
<feature type="binding site" evidence="7">
    <location>
        <position position="89"/>
    </location>
    <ligand>
        <name>substrate</name>
    </ligand>
</feature>
<keyword evidence="7" id="KW-0057">Aromatic amino acid biosynthesis</keyword>
<evidence type="ECO:0000256" key="1">
    <source>
        <dbReference type="ARBA" id="ARBA00001864"/>
    </source>
</evidence>
<comment type="function">
    <text evidence="7">Catalyzes a trans-dehydration via an enolate intermediate.</text>
</comment>
<dbReference type="NCBIfam" id="NF003807">
    <property type="entry name" value="PRK05395.1-4"/>
    <property type="match status" value="1"/>
</dbReference>
<dbReference type="RefSeq" id="WP_259099549.1">
    <property type="nucleotide sequence ID" value="NZ_CP130454.1"/>
</dbReference>
<evidence type="ECO:0000313" key="8">
    <source>
        <dbReference type="EMBL" id="MCS3920404.1"/>
    </source>
</evidence>
<feature type="binding site" evidence="7">
    <location>
        <begin position="103"/>
        <end position="104"/>
    </location>
    <ligand>
        <name>substrate</name>
    </ligand>
</feature>
<feature type="active site" description="Proton donor" evidence="7">
    <location>
        <position position="102"/>
    </location>
</feature>
<comment type="subunit">
    <text evidence="4 7">Homododecamer.</text>
</comment>
<comment type="pathway">
    <text evidence="2 7">Metabolic intermediate biosynthesis; chorismate biosynthesis; chorismate from D-erythrose 4-phosphate and phosphoenolpyruvate: step 3/7.</text>
</comment>
<organism evidence="8 9">
    <name type="scientific">Candidatus Fervidibacter sacchari</name>
    <dbReference type="NCBI Taxonomy" id="1448929"/>
    <lineage>
        <taxon>Bacteria</taxon>
        <taxon>Candidatus Fervidibacterota</taxon>
        <taxon>Candidatus Fervidibacter</taxon>
    </lineage>
</organism>
<dbReference type="SUPFAM" id="SSF52304">
    <property type="entry name" value="Type II 3-dehydroquinate dehydratase"/>
    <property type="match status" value="1"/>
</dbReference>
<sequence length="152" mass="16620">MEKVRILVLHGPNLNLLGEREPQVYGTTTLDEINSALQSLADELGAELKIVQSNYEGALIDAIHEARSWADSILINPGALTHYSIALRDALSAVGLPVVEVHLSNIHAREEFRRHSVIAPIAVGQICGFGVDSYLLGLRAAVNLARKRRHDN</sequence>
<keyword evidence="6 7" id="KW-0456">Lyase</keyword>
<comment type="similarity">
    <text evidence="3 7">Belongs to the type-II 3-dehydroquinase family.</text>
</comment>
<dbReference type="CDD" id="cd00466">
    <property type="entry name" value="DHQase_II"/>
    <property type="match status" value="1"/>
</dbReference>
<proteinExistence type="inferred from homology"/>
<comment type="caution">
    <text evidence="8">The sequence shown here is derived from an EMBL/GenBank/DDBJ whole genome shotgun (WGS) entry which is preliminary data.</text>
</comment>
<dbReference type="NCBIfam" id="TIGR01088">
    <property type="entry name" value="aroQ"/>
    <property type="match status" value="1"/>
</dbReference>
<dbReference type="InterPro" id="IPR018509">
    <property type="entry name" value="DHquinase_II_CS"/>
</dbReference>
<accession>A0ABT2ER25</accession>
<feature type="binding site" evidence="7">
    <location>
        <position position="113"/>
    </location>
    <ligand>
        <name>substrate</name>
    </ligand>
</feature>
<dbReference type="GO" id="GO:0003855">
    <property type="term" value="F:3-dehydroquinate dehydratase activity"/>
    <property type="evidence" value="ECO:0007669"/>
    <property type="project" value="UniProtKB-EC"/>
</dbReference>
<keyword evidence="9" id="KW-1185">Reference proteome</keyword>
<evidence type="ECO:0000256" key="4">
    <source>
        <dbReference type="ARBA" id="ARBA00011193"/>
    </source>
</evidence>
<protein>
    <recommendedName>
        <fullName evidence="5 7">3-dehydroquinate dehydratase</fullName>
        <shortName evidence="7">3-dehydroquinase</shortName>
        <ecNumber evidence="5 7">4.2.1.10</ecNumber>
    </recommendedName>
    <alternativeName>
        <fullName evidence="7">Type II DHQase</fullName>
    </alternativeName>
</protein>
<dbReference type="Pfam" id="PF01220">
    <property type="entry name" value="DHquinase_II"/>
    <property type="match status" value="1"/>
</dbReference>
<dbReference type="PANTHER" id="PTHR21272">
    <property type="entry name" value="CATABOLIC 3-DEHYDROQUINASE"/>
    <property type="match status" value="1"/>
</dbReference>
<feature type="binding site" evidence="7">
    <location>
        <position position="76"/>
    </location>
    <ligand>
        <name>substrate</name>
    </ligand>
</feature>
<gene>
    <name evidence="7" type="primary">aroQ</name>
    <name evidence="8" type="ORF">M2350_002833</name>
</gene>
<evidence type="ECO:0000256" key="3">
    <source>
        <dbReference type="ARBA" id="ARBA00011037"/>
    </source>
</evidence>
<dbReference type="Proteomes" id="UP001204798">
    <property type="component" value="Unassembled WGS sequence"/>
</dbReference>
<feature type="binding site" evidence="7">
    <location>
        <position position="82"/>
    </location>
    <ligand>
        <name>substrate</name>
    </ligand>
</feature>
<evidence type="ECO:0000256" key="7">
    <source>
        <dbReference type="HAMAP-Rule" id="MF_00169"/>
    </source>
</evidence>
<evidence type="ECO:0000256" key="6">
    <source>
        <dbReference type="ARBA" id="ARBA00023239"/>
    </source>
</evidence>
<feature type="active site" description="Proton acceptor" evidence="7">
    <location>
        <position position="25"/>
    </location>
</feature>
<keyword evidence="7" id="KW-0028">Amino-acid biosynthesis</keyword>
<dbReference type="EMBL" id="JANUCP010000005">
    <property type="protein sequence ID" value="MCS3920404.1"/>
    <property type="molecule type" value="Genomic_DNA"/>
</dbReference>
<dbReference type="InterPro" id="IPR036441">
    <property type="entry name" value="DHquinase_II_sf"/>
</dbReference>
<dbReference type="PROSITE" id="PS01029">
    <property type="entry name" value="DEHYDROQUINASE_II"/>
    <property type="match status" value="1"/>
</dbReference>
<evidence type="ECO:0000313" key="9">
    <source>
        <dbReference type="Proteomes" id="UP001204798"/>
    </source>
</evidence>
<evidence type="ECO:0000256" key="2">
    <source>
        <dbReference type="ARBA" id="ARBA00004902"/>
    </source>
</evidence>
<evidence type="ECO:0000256" key="5">
    <source>
        <dbReference type="ARBA" id="ARBA00012060"/>
    </source>
</evidence>
<name>A0ABT2ER25_9BACT</name>
<dbReference type="PIRSF" id="PIRSF001399">
    <property type="entry name" value="DHquinase_II"/>
    <property type="match status" value="1"/>
</dbReference>
<feature type="site" description="Transition state stabilizer" evidence="7">
    <location>
        <position position="20"/>
    </location>
</feature>
<dbReference type="Gene3D" id="3.40.50.9100">
    <property type="entry name" value="Dehydroquinase, class II"/>
    <property type="match status" value="1"/>
</dbReference>